<dbReference type="AlphaFoldDB" id="A0A6N2UM63"/>
<dbReference type="RefSeq" id="WP_156354559.1">
    <property type="nucleotide sequence ID" value="NZ_CACRST010000019.1"/>
</dbReference>
<dbReference type="Pfam" id="PF01656">
    <property type="entry name" value="CbiA"/>
    <property type="match status" value="1"/>
</dbReference>
<dbReference type="Pfam" id="PF00037">
    <property type="entry name" value="Fer4"/>
    <property type="match status" value="2"/>
</dbReference>
<evidence type="ECO:0000313" key="5">
    <source>
        <dbReference type="EMBL" id="VYT17391.1"/>
    </source>
</evidence>
<evidence type="ECO:0000256" key="3">
    <source>
        <dbReference type="ARBA" id="ARBA00023014"/>
    </source>
</evidence>
<feature type="domain" description="4Fe-4S ferredoxin-type" evidence="4">
    <location>
        <begin position="94"/>
        <end position="118"/>
    </location>
</feature>
<evidence type="ECO:0000259" key="4">
    <source>
        <dbReference type="PROSITE" id="PS51379"/>
    </source>
</evidence>
<dbReference type="Gene3D" id="3.40.50.300">
    <property type="entry name" value="P-loop containing nucleotide triphosphate hydrolases"/>
    <property type="match status" value="1"/>
</dbReference>
<dbReference type="PROSITE" id="PS51379">
    <property type="entry name" value="4FE4S_FER_2"/>
    <property type="match status" value="2"/>
</dbReference>
<accession>A0A6N2UM63</accession>
<evidence type="ECO:0000256" key="2">
    <source>
        <dbReference type="ARBA" id="ARBA00023004"/>
    </source>
</evidence>
<dbReference type="GO" id="GO:0046872">
    <property type="term" value="F:metal ion binding"/>
    <property type="evidence" value="ECO:0007669"/>
    <property type="project" value="UniProtKB-KW"/>
</dbReference>
<keyword evidence="3" id="KW-0411">Iron-sulfur</keyword>
<dbReference type="EMBL" id="CACRST010000019">
    <property type="protein sequence ID" value="VYT17391.1"/>
    <property type="molecule type" value="Genomic_DNA"/>
</dbReference>
<protein>
    <submittedName>
        <fullName evidence="5">Ferredoxin</fullName>
    </submittedName>
</protein>
<gene>
    <name evidence="5" type="ORF">BGLFYP119_02106</name>
</gene>
<dbReference type="Gene3D" id="3.30.70.20">
    <property type="match status" value="1"/>
</dbReference>
<dbReference type="CDD" id="cd03110">
    <property type="entry name" value="SIMIBI_bact_arch"/>
    <property type="match status" value="1"/>
</dbReference>
<feature type="domain" description="4Fe-4S ferredoxin-type" evidence="4">
    <location>
        <begin position="60"/>
        <end position="89"/>
    </location>
</feature>
<keyword evidence="2" id="KW-0408">Iron</keyword>
<dbReference type="PANTHER" id="PTHR43534:SF1">
    <property type="entry name" value="4FE-4S CLUSTER CONTAINING PARA FAMILY ATPASE PROTEIN"/>
    <property type="match status" value="1"/>
</dbReference>
<name>A0A6N2UM63_9FIRM</name>
<dbReference type="InterPro" id="IPR017896">
    <property type="entry name" value="4Fe4S_Fe-S-bd"/>
</dbReference>
<dbReference type="GO" id="GO:0051536">
    <property type="term" value="F:iron-sulfur cluster binding"/>
    <property type="evidence" value="ECO:0007669"/>
    <property type="project" value="UniProtKB-KW"/>
</dbReference>
<reference evidence="5" key="1">
    <citation type="submission" date="2019-11" db="EMBL/GenBank/DDBJ databases">
        <authorList>
            <person name="Feng L."/>
        </authorList>
    </citation>
    <scope>NUCLEOTIDE SEQUENCE</scope>
    <source>
        <strain evidence="5">BgluceraseaLFYP119</strain>
    </source>
</reference>
<dbReference type="InterPro" id="IPR002586">
    <property type="entry name" value="CobQ/CobB/MinD/ParA_Nub-bd_dom"/>
</dbReference>
<dbReference type="PANTHER" id="PTHR43534">
    <property type="entry name" value="MIND SUPERFAMILY P-LOOP ATPASE CONTAINING AN INSERTED FERREDOXIN DOMAIN"/>
    <property type="match status" value="1"/>
</dbReference>
<sequence>MKKLLVLSGKGGTGKTTVSSSLIWFSRSKAIADCDVDAPNLHLVTRMETEPEHSDFIGSEKARIDPQKCTGCGECARRCRFQAVTRKGNIYQTEEYACEGCGVCAYVCPVNAVTMEEDVAGSLTLYKGDRVFSTAKLKMGRGNSGKLVTAVKLAMLKEAPDTELAVVDGSPGIGCPVIASMSGMDMILIVAEPSVSGKSDLKRLVETAEGFQQKIAVCVNKWNTSPEKTQEIEAWCREKGIAFVGRIPYDKAVPLAVNAGKSIAETDCEARTALLQIYQNVRNELTI</sequence>
<dbReference type="InterPro" id="IPR017900">
    <property type="entry name" value="4Fe4S_Fe_S_CS"/>
</dbReference>
<dbReference type="InterPro" id="IPR027417">
    <property type="entry name" value="P-loop_NTPase"/>
</dbReference>
<proteinExistence type="predicted"/>
<dbReference type="PROSITE" id="PS00198">
    <property type="entry name" value="4FE4S_FER_1"/>
    <property type="match status" value="1"/>
</dbReference>
<dbReference type="SUPFAM" id="SSF52540">
    <property type="entry name" value="P-loop containing nucleoside triphosphate hydrolases"/>
    <property type="match status" value="1"/>
</dbReference>
<keyword evidence="1" id="KW-0479">Metal-binding</keyword>
<organism evidence="5">
    <name type="scientific">Blautia glucerasea</name>
    <dbReference type="NCBI Taxonomy" id="536633"/>
    <lineage>
        <taxon>Bacteria</taxon>
        <taxon>Bacillati</taxon>
        <taxon>Bacillota</taxon>
        <taxon>Clostridia</taxon>
        <taxon>Lachnospirales</taxon>
        <taxon>Lachnospiraceae</taxon>
        <taxon>Blautia</taxon>
    </lineage>
</organism>
<evidence type="ECO:0000256" key="1">
    <source>
        <dbReference type="ARBA" id="ARBA00022723"/>
    </source>
</evidence>